<protein>
    <submittedName>
        <fullName evidence="5">RlpA-like double-psi beta-barrel-protein domain-containing protein-containing protein</fullName>
    </submittedName>
</protein>
<evidence type="ECO:0000256" key="3">
    <source>
        <dbReference type="SAM" id="SignalP"/>
    </source>
</evidence>
<proteinExistence type="predicted"/>
<dbReference type="Pfam" id="PF03330">
    <property type="entry name" value="DPBB_1"/>
    <property type="match status" value="1"/>
</dbReference>
<evidence type="ECO:0000256" key="1">
    <source>
        <dbReference type="ARBA" id="ARBA00022729"/>
    </source>
</evidence>
<keyword evidence="6" id="KW-1185">Reference proteome</keyword>
<dbReference type="Proteomes" id="UP000193560">
    <property type="component" value="Unassembled WGS sequence"/>
</dbReference>
<evidence type="ECO:0000313" key="6">
    <source>
        <dbReference type="Proteomes" id="UP000193560"/>
    </source>
</evidence>
<sequence>MLMRTSYLMLAAAAVSMLAHVADFAPVGEPINNVSSLEQRWVDLGTDVKVSDPVPVPAVHLVARGKKKSSSKKKKTNNKAKKSSKKKKSSSKKKKASKKKKGSSGGTFKGDGTYYNAGMGSCGKTNTDHDMIAALNAPQMGYAANPNNNPNCGKYAKVKGPKGTVRVKIVDTCPPCKKGSLDLSPAAFIKIADLAAGRVPISWSWD</sequence>
<evidence type="ECO:0000313" key="5">
    <source>
        <dbReference type="EMBL" id="ORZ08592.1"/>
    </source>
</evidence>
<evidence type="ECO:0000259" key="4">
    <source>
        <dbReference type="Pfam" id="PF03330"/>
    </source>
</evidence>
<dbReference type="PANTHER" id="PTHR31836">
    <property type="match status" value="1"/>
</dbReference>
<organism evidence="5 6">
    <name type="scientific">Absidia repens</name>
    <dbReference type="NCBI Taxonomy" id="90262"/>
    <lineage>
        <taxon>Eukaryota</taxon>
        <taxon>Fungi</taxon>
        <taxon>Fungi incertae sedis</taxon>
        <taxon>Mucoromycota</taxon>
        <taxon>Mucoromycotina</taxon>
        <taxon>Mucoromycetes</taxon>
        <taxon>Mucorales</taxon>
        <taxon>Cunninghamellaceae</taxon>
        <taxon>Absidia</taxon>
    </lineage>
</organism>
<dbReference type="AlphaFoldDB" id="A0A1X2I4Z9"/>
<name>A0A1X2I4Z9_9FUNG</name>
<evidence type="ECO:0000256" key="2">
    <source>
        <dbReference type="SAM" id="MobiDB-lite"/>
    </source>
</evidence>
<accession>A0A1X2I4Z9</accession>
<dbReference type="EMBL" id="MCGE01000030">
    <property type="protein sequence ID" value="ORZ08592.1"/>
    <property type="molecule type" value="Genomic_DNA"/>
</dbReference>
<comment type="caution">
    <text evidence="5">The sequence shown here is derived from an EMBL/GenBank/DDBJ whole genome shotgun (WGS) entry which is preliminary data.</text>
</comment>
<dbReference type="SUPFAM" id="SSF50685">
    <property type="entry name" value="Barwin-like endoglucanases"/>
    <property type="match status" value="1"/>
</dbReference>
<reference evidence="5 6" key="1">
    <citation type="submission" date="2016-07" db="EMBL/GenBank/DDBJ databases">
        <title>Pervasive Adenine N6-methylation of Active Genes in Fungi.</title>
        <authorList>
            <consortium name="DOE Joint Genome Institute"/>
            <person name="Mondo S.J."/>
            <person name="Dannebaum R.O."/>
            <person name="Kuo R.C."/>
            <person name="Labutti K."/>
            <person name="Haridas S."/>
            <person name="Kuo A."/>
            <person name="Salamov A."/>
            <person name="Ahrendt S.R."/>
            <person name="Lipzen A."/>
            <person name="Sullivan W."/>
            <person name="Andreopoulos W.B."/>
            <person name="Clum A."/>
            <person name="Lindquist E."/>
            <person name="Daum C."/>
            <person name="Ramamoorthy G.K."/>
            <person name="Gryganskyi A."/>
            <person name="Culley D."/>
            <person name="Magnuson J.K."/>
            <person name="James T.Y."/>
            <person name="O'Malley M.A."/>
            <person name="Stajich J.E."/>
            <person name="Spatafora J.W."/>
            <person name="Visel A."/>
            <person name="Grigoriev I.V."/>
        </authorList>
    </citation>
    <scope>NUCLEOTIDE SEQUENCE [LARGE SCALE GENOMIC DNA]</scope>
    <source>
        <strain evidence="5 6">NRRL 1336</strain>
    </source>
</reference>
<dbReference type="OrthoDB" id="406505at2759"/>
<dbReference type="InterPro" id="IPR051477">
    <property type="entry name" value="Expansin_CellWall"/>
</dbReference>
<gene>
    <name evidence="5" type="ORF">BCR42DRAFT_424482</name>
</gene>
<feature type="region of interest" description="Disordered" evidence="2">
    <location>
        <begin position="62"/>
        <end position="107"/>
    </location>
</feature>
<dbReference type="Gene3D" id="2.40.40.10">
    <property type="entry name" value="RlpA-like domain"/>
    <property type="match status" value="1"/>
</dbReference>
<feature type="chain" id="PRO_5013389903" evidence="3">
    <location>
        <begin position="25"/>
        <end position="206"/>
    </location>
</feature>
<dbReference type="STRING" id="90262.A0A1X2I4Z9"/>
<feature type="signal peptide" evidence="3">
    <location>
        <begin position="1"/>
        <end position="24"/>
    </location>
</feature>
<dbReference type="CDD" id="cd22272">
    <property type="entry name" value="DPBB_EXLX1-like"/>
    <property type="match status" value="1"/>
</dbReference>
<feature type="domain" description="RlpA-like protein double-psi beta-barrel" evidence="4">
    <location>
        <begin position="110"/>
        <end position="202"/>
    </location>
</feature>
<dbReference type="PANTHER" id="PTHR31836:SF21">
    <property type="entry name" value="EXPANSIN-LIKE PROTEIN 7"/>
    <property type="match status" value="1"/>
</dbReference>
<dbReference type="InterPro" id="IPR009009">
    <property type="entry name" value="RlpA-like_DPBB"/>
</dbReference>
<feature type="compositionally biased region" description="Basic residues" evidence="2">
    <location>
        <begin position="63"/>
        <end position="102"/>
    </location>
</feature>
<keyword evidence="1 3" id="KW-0732">Signal</keyword>
<dbReference type="InterPro" id="IPR036908">
    <property type="entry name" value="RlpA-like_sf"/>
</dbReference>